<evidence type="ECO:0000313" key="1">
    <source>
        <dbReference type="EnsemblMetazoa" id="AMIN010285-PA"/>
    </source>
</evidence>
<reference evidence="2" key="1">
    <citation type="submission" date="2013-03" db="EMBL/GenBank/DDBJ databases">
        <title>The Genome Sequence of Anopheles minimus MINIMUS1.</title>
        <authorList>
            <consortium name="The Broad Institute Genomics Platform"/>
            <person name="Neafsey D.E."/>
            <person name="Walton C."/>
            <person name="Walker B."/>
            <person name="Young S.K."/>
            <person name="Zeng Q."/>
            <person name="Gargeya S."/>
            <person name="Fitzgerald M."/>
            <person name="Haas B."/>
            <person name="Abouelleil A."/>
            <person name="Allen A.W."/>
            <person name="Alvarado L."/>
            <person name="Arachchi H.M."/>
            <person name="Berlin A.M."/>
            <person name="Chapman S.B."/>
            <person name="Gainer-Dewar J."/>
            <person name="Goldberg J."/>
            <person name="Griggs A."/>
            <person name="Gujja S."/>
            <person name="Hansen M."/>
            <person name="Howarth C."/>
            <person name="Imamovic A."/>
            <person name="Ireland A."/>
            <person name="Larimer J."/>
            <person name="McCowan C."/>
            <person name="Murphy C."/>
            <person name="Pearson M."/>
            <person name="Poon T.W."/>
            <person name="Priest M."/>
            <person name="Roberts A."/>
            <person name="Saif S."/>
            <person name="Shea T."/>
            <person name="Sisk P."/>
            <person name="Sykes S."/>
            <person name="Wortman J."/>
            <person name="Nusbaum C."/>
            <person name="Birren B."/>
        </authorList>
    </citation>
    <scope>NUCLEOTIDE SEQUENCE [LARGE SCALE GENOMIC DNA]</scope>
    <source>
        <strain evidence="2">MINIMUS1</strain>
    </source>
</reference>
<dbReference type="AlphaFoldDB" id="A0A182WIT1"/>
<evidence type="ECO:0000313" key="2">
    <source>
        <dbReference type="Proteomes" id="UP000075920"/>
    </source>
</evidence>
<accession>A0A182WIT1</accession>
<dbReference type="VEuPathDB" id="VectorBase:AMIN010285"/>
<name>A0A182WIT1_9DIPT</name>
<proteinExistence type="predicted"/>
<organism evidence="1 2">
    <name type="scientific">Anopheles minimus</name>
    <dbReference type="NCBI Taxonomy" id="112268"/>
    <lineage>
        <taxon>Eukaryota</taxon>
        <taxon>Metazoa</taxon>
        <taxon>Ecdysozoa</taxon>
        <taxon>Arthropoda</taxon>
        <taxon>Hexapoda</taxon>
        <taxon>Insecta</taxon>
        <taxon>Pterygota</taxon>
        <taxon>Neoptera</taxon>
        <taxon>Endopterygota</taxon>
        <taxon>Diptera</taxon>
        <taxon>Nematocera</taxon>
        <taxon>Culicoidea</taxon>
        <taxon>Culicidae</taxon>
        <taxon>Anophelinae</taxon>
        <taxon>Anopheles</taxon>
    </lineage>
</organism>
<dbReference type="EnsemblMetazoa" id="AMIN010285-RA">
    <property type="protein sequence ID" value="AMIN010285-PA"/>
    <property type="gene ID" value="AMIN010285"/>
</dbReference>
<dbReference type="Proteomes" id="UP000075920">
    <property type="component" value="Unassembled WGS sequence"/>
</dbReference>
<keyword evidence="2" id="KW-1185">Reference proteome</keyword>
<reference evidence="1" key="2">
    <citation type="submission" date="2020-05" db="UniProtKB">
        <authorList>
            <consortium name="EnsemblMetazoa"/>
        </authorList>
    </citation>
    <scope>IDENTIFICATION</scope>
    <source>
        <strain evidence="1">MINIMUS1</strain>
    </source>
</reference>
<sequence>MIESNPVPTIDGGDGRFSNTEKVISVHIPSSLYAESFGEGDPPSSVGGVISTRSGTEVAHSVTREFDGDGYHDLNGAAEGGSGVLYYDTTTGEWVSSRLREVGYGANERMALSSCDNTLQNIVWSLCVMELEERWQP</sequence>
<protein>
    <submittedName>
        <fullName evidence="1">Uncharacterized protein</fullName>
    </submittedName>
</protein>